<dbReference type="EMBL" id="JBFOLK010000003">
    <property type="protein sequence ID" value="KAL2526043.1"/>
    <property type="molecule type" value="Genomic_DNA"/>
</dbReference>
<feature type="domain" description="Reverse transcriptase Ty1/copia-type" evidence="2">
    <location>
        <begin position="208"/>
        <end position="357"/>
    </location>
</feature>
<dbReference type="Proteomes" id="UP001604336">
    <property type="component" value="Unassembled WGS sequence"/>
</dbReference>
<evidence type="ECO:0000313" key="3">
    <source>
        <dbReference type="EMBL" id="KAL2526043.1"/>
    </source>
</evidence>
<dbReference type="AlphaFoldDB" id="A0ABD1UMU7"/>
<evidence type="ECO:0000256" key="1">
    <source>
        <dbReference type="SAM" id="MobiDB-lite"/>
    </source>
</evidence>
<name>A0ABD1UMU7_9LAMI</name>
<gene>
    <name evidence="3" type="ORF">Adt_11097</name>
</gene>
<dbReference type="InterPro" id="IPR013103">
    <property type="entry name" value="RVT_2"/>
</dbReference>
<keyword evidence="4" id="KW-1185">Reference proteome</keyword>
<dbReference type="InterPro" id="IPR043502">
    <property type="entry name" value="DNA/RNA_pol_sf"/>
</dbReference>
<feature type="region of interest" description="Disordered" evidence="1">
    <location>
        <begin position="68"/>
        <end position="105"/>
    </location>
</feature>
<proteinExistence type="predicted"/>
<reference evidence="4" key="1">
    <citation type="submission" date="2024-07" db="EMBL/GenBank/DDBJ databases">
        <title>Two chromosome-level genome assemblies of Korean endemic species Abeliophyllum distichum and Forsythia ovata (Oleaceae).</title>
        <authorList>
            <person name="Jang H."/>
        </authorList>
    </citation>
    <scope>NUCLEOTIDE SEQUENCE [LARGE SCALE GENOMIC DNA]</scope>
</reference>
<accession>A0ABD1UMU7</accession>
<organism evidence="3 4">
    <name type="scientific">Abeliophyllum distichum</name>
    <dbReference type="NCBI Taxonomy" id="126358"/>
    <lineage>
        <taxon>Eukaryota</taxon>
        <taxon>Viridiplantae</taxon>
        <taxon>Streptophyta</taxon>
        <taxon>Embryophyta</taxon>
        <taxon>Tracheophyta</taxon>
        <taxon>Spermatophyta</taxon>
        <taxon>Magnoliopsida</taxon>
        <taxon>eudicotyledons</taxon>
        <taxon>Gunneridae</taxon>
        <taxon>Pentapetalae</taxon>
        <taxon>asterids</taxon>
        <taxon>lamiids</taxon>
        <taxon>Lamiales</taxon>
        <taxon>Oleaceae</taxon>
        <taxon>Forsythieae</taxon>
        <taxon>Abeliophyllum</taxon>
    </lineage>
</organism>
<protein>
    <recommendedName>
        <fullName evidence="2">Reverse transcriptase Ty1/copia-type domain-containing protein</fullName>
    </recommendedName>
</protein>
<comment type="caution">
    <text evidence="3">The sequence shown here is derived from an EMBL/GenBank/DDBJ whole genome shotgun (WGS) entry which is preliminary data.</text>
</comment>
<feature type="compositionally biased region" description="Low complexity" evidence="1">
    <location>
        <begin position="83"/>
        <end position="104"/>
    </location>
</feature>
<sequence>MCFYRLQPWTKGLTKCTIYLTNRFKLPEISPSTEDCFPFKSEINHIADESSPVISYPECHDDDPVTTPFVPSCTNQHNEHFQNTNTDSSSGETTTDSSSTDHNSIPLVHVPFLESPESVMSDSQAPRQSTRQKTKPVWMEDYITNVTENSNVSTADHQPSCSQMKLTSQFTPPTYPYTTSPNLHQTYVAYLANVSKVQAPNFYHQACKDKGKKAIGCKWLYKVKLKPDGSVDRLKARLVAKGYNQLEGIDFFDCFSPVAKLITVRIFITLASARSWTLHQLDINNAFLHGYLDEEIYMQPPPGYGKATPNKVCRLRRSLYRLKQASRQWNAELSLKLTEYGFVQSNHDHCLFLKHSSDRQPVFTHLCG</sequence>
<dbReference type="SUPFAM" id="SSF56672">
    <property type="entry name" value="DNA/RNA polymerases"/>
    <property type="match status" value="1"/>
</dbReference>
<dbReference type="Pfam" id="PF07727">
    <property type="entry name" value="RVT_2"/>
    <property type="match status" value="1"/>
</dbReference>
<evidence type="ECO:0000313" key="4">
    <source>
        <dbReference type="Proteomes" id="UP001604336"/>
    </source>
</evidence>
<evidence type="ECO:0000259" key="2">
    <source>
        <dbReference type="Pfam" id="PF07727"/>
    </source>
</evidence>